<organism evidence="1 2">
    <name type="scientific">Gigaspora margarita</name>
    <dbReference type="NCBI Taxonomy" id="4874"/>
    <lineage>
        <taxon>Eukaryota</taxon>
        <taxon>Fungi</taxon>
        <taxon>Fungi incertae sedis</taxon>
        <taxon>Mucoromycota</taxon>
        <taxon>Glomeromycotina</taxon>
        <taxon>Glomeromycetes</taxon>
        <taxon>Diversisporales</taxon>
        <taxon>Gigasporaceae</taxon>
        <taxon>Gigaspora</taxon>
    </lineage>
</organism>
<reference evidence="1 2" key="1">
    <citation type="submission" date="2021-06" db="EMBL/GenBank/DDBJ databases">
        <authorList>
            <person name="Kallberg Y."/>
            <person name="Tangrot J."/>
            <person name="Rosling A."/>
        </authorList>
    </citation>
    <scope>NUCLEOTIDE SEQUENCE [LARGE SCALE GENOMIC DNA]</scope>
    <source>
        <strain evidence="1 2">120-4 pot B 10/14</strain>
    </source>
</reference>
<gene>
    <name evidence="1" type="ORF">GMARGA_LOCUS39845</name>
</gene>
<accession>A0ABN7XAD5</accession>
<feature type="non-terminal residue" evidence="1">
    <location>
        <position position="1"/>
    </location>
</feature>
<evidence type="ECO:0000313" key="1">
    <source>
        <dbReference type="EMBL" id="CAG8849716.1"/>
    </source>
</evidence>
<name>A0ABN7XAD5_GIGMA</name>
<proteinExistence type="predicted"/>
<comment type="caution">
    <text evidence="1">The sequence shown here is derived from an EMBL/GenBank/DDBJ whole genome shotgun (WGS) entry which is preliminary data.</text>
</comment>
<dbReference type="EMBL" id="CAJVQB010097602">
    <property type="protein sequence ID" value="CAG8849716.1"/>
    <property type="molecule type" value="Genomic_DNA"/>
</dbReference>
<feature type="non-terminal residue" evidence="1">
    <location>
        <position position="48"/>
    </location>
</feature>
<evidence type="ECO:0000313" key="2">
    <source>
        <dbReference type="Proteomes" id="UP000789901"/>
    </source>
</evidence>
<protein>
    <submittedName>
        <fullName evidence="1">22225_t:CDS:1</fullName>
    </submittedName>
</protein>
<keyword evidence="2" id="KW-1185">Reference proteome</keyword>
<dbReference type="Proteomes" id="UP000789901">
    <property type="component" value="Unassembled WGS sequence"/>
</dbReference>
<sequence length="48" mass="5494">KKNSQKTVICSIHYCKKNVRFQVAYGNKPTDYVESKESPSVAANLYQK</sequence>